<feature type="transmembrane region" description="Helical" evidence="1">
    <location>
        <begin position="12"/>
        <end position="31"/>
    </location>
</feature>
<dbReference type="GO" id="GO:0006355">
    <property type="term" value="P:regulation of DNA-templated transcription"/>
    <property type="evidence" value="ECO:0007669"/>
    <property type="project" value="InterPro"/>
</dbReference>
<dbReference type="Gene3D" id="1.10.10.10">
    <property type="entry name" value="Winged helix-like DNA-binding domain superfamily/Winged helix DNA-binding domain"/>
    <property type="match status" value="1"/>
</dbReference>
<name>A0A7W7ET09_9SPHN</name>
<keyword evidence="3" id="KW-0238">DNA-binding</keyword>
<feature type="transmembrane region" description="Helical" evidence="1">
    <location>
        <begin position="51"/>
        <end position="71"/>
    </location>
</feature>
<keyword evidence="1" id="KW-1133">Transmembrane helix</keyword>
<dbReference type="InterPro" id="IPR000792">
    <property type="entry name" value="Tscrpt_reg_LuxR_C"/>
</dbReference>
<dbReference type="OrthoDB" id="8277135at2"/>
<dbReference type="GO" id="GO:0003677">
    <property type="term" value="F:DNA binding"/>
    <property type="evidence" value="ECO:0007669"/>
    <property type="project" value="UniProtKB-KW"/>
</dbReference>
<reference evidence="3 4" key="1">
    <citation type="submission" date="2020-08" db="EMBL/GenBank/DDBJ databases">
        <title>Genomic Encyclopedia of Type Strains, Phase IV (KMG-IV): sequencing the most valuable type-strain genomes for metagenomic binning, comparative biology and taxonomic classification.</title>
        <authorList>
            <person name="Goeker M."/>
        </authorList>
    </citation>
    <scope>NUCLEOTIDE SEQUENCE [LARGE SCALE GENOMIC DNA]</scope>
    <source>
        <strain evidence="3 4">DSM 17507</strain>
    </source>
</reference>
<dbReference type="SUPFAM" id="SSF46894">
    <property type="entry name" value="C-terminal effector domain of the bipartite response regulators"/>
    <property type="match status" value="1"/>
</dbReference>
<gene>
    <name evidence="3" type="ORF">GGR37_001026</name>
</gene>
<protein>
    <submittedName>
        <fullName evidence="3">DNA-binding CsgD family transcriptional regulator</fullName>
    </submittedName>
</protein>
<sequence length="174" mass="17981">MQRRHLSLQRKAAALTMVVAMQAVAALFFILDLAGDLLAEGFGAHLAAESAAVVALLAGVVIGAFQIRALVLSARQDEAAVAMARGVAAELVRLRFGEWKLTPAEADVALFALKGCDVAEIAALRGAASGTVRAQLARVYAKAGVGSQSALLGAFLEDLIDPALHATQCSETEA</sequence>
<evidence type="ECO:0000313" key="4">
    <source>
        <dbReference type="Proteomes" id="UP000538566"/>
    </source>
</evidence>
<dbReference type="InterPro" id="IPR036388">
    <property type="entry name" value="WH-like_DNA-bd_sf"/>
</dbReference>
<dbReference type="SMART" id="SM00421">
    <property type="entry name" value="HTH_LUXR"/>
    <property type="match status" value="1"/>
</dbReference>
<keyword evidence="1" id="KW-0812">Transmembrane</keyword>
<evidence type="ECO:0000313" key="3">
    <source>
        <dbReference type="EMBL" id="MBB4612767.1"/>
    </source>
</evidence>
<feature type="domain" description="HTH luxR-type" evidence="2">
    <location>
        <begin position="98"/>
        <end position="155"/>
    </location>
</feature>
<keyword evidence="4" id="KW-1185">Reference proteome</keyword>
<dbReference type="AlphaFoldDB" id="A0A7W7ET09"/>
<proteinExistence type="predicted"/>
<dbReference type="Proteomes" id="UP000538566">
    <property type="component" value="Unassembled WGS sequence"/>
</dbReference>
<evidence type="ECO:0000259" key="2">
    <source>
        <dbReference type="SMART" id="SM00421"/>
    </source>
</evidence>
<accession>A0A7W7ET09</accession>
<dbReference type="RefSeq" id="WP_144907810.1">
    <property type="nucleotide sequence ID" value="NZ_JACHOA010000002.1"/>
</dbReference>
<dbReference type="InterPro" id="IPR016032">
    <property type="entry name" value="Sig_transdc_resp-reg_C-effctor"/>
</dbReference>
<evidence type="ECO:0000256" key="1">
    <source>
        <dbReference type="SAM" id="Phobius"/>
    </source>
</evidence>
<comment type="caution">
    <text evidence="3">The sequence shown here is derived from an EMBL/GenBank/DDBJ whole genome shotgun (WGS) entry which is preliminary data.</text>
</comment>
<organism evidence="3 4">
    <name type="scientific">Novosphingobium taihuense</name>
    <dbReference type="NCBI Taxonomy" id="260085"/>
    <lineage>
        <taxon>Bacteria</taxon>
        <taxon>Pseudomonadati</taxon>
        <taxon>Pseudomonadota</taxon>
        <taxon>Alphaproteobacteria</taxon>
        <taxon>Sphingomonadales</taxon>
        <taxon>Sphingomonadaceae</taxon>
        <taxon>Novosphingobium</taxon>
    </lineage>
</organism>
<keyword evidence="1" id="KW-0472">Membrane</keyword>
<dbReference type="EMBL" id="JACHOA010000002">
    <property type="protein sequence ID" value="MBB4612767.1"/>
    <property type="molecule type" value="Genomic_DNA"/>
</dbReference>